<dbReference type="Gene3D" id="1.10.10.10">
    <property type="entry name" value="Winged helix-like DNA-binding domain superfamily/Winged helix DNA-binding domain"/>
    <property type="match status" value="1"/>
</dbReference>
<evidence type="ECO:0000259" key="4">
    <source>
        <dbReference type="PROSITE" id="PS50949"/>
    </source>
</evidence>
<keyword evidence="6" id="KW-1185">Reference proteome</keyword>
<accession>A0ABW5G4Q9</accession>
<dbReference type="InterPro" id="IPR011711">
    <property type="entry name" value="GntR_C"/>
</dbReference>
<evidence type="ECO:0000256" key="3">
    <source>
        <dbReference type="ARBA" id="ARBA00023163"/>
    </source>
</evidence>
<organism evidence="5 6">
    <name type="scientific">Amycolatopsis pigmentata</name>
    <dbReference type="NCBI Taxonomy" id="450801"/>
    <lineage>
        <taxon>Bacteria</taxon>
        <taxon>Bacillati</taxon>
        <taxon>Actinomycetota</taxon>
        <taxon>Actinomycetes</taxon>
        <taxon>Pseudonocardiales</taxon>
        <taxon>Pseudonocardiaceae</taxon>
        <taxon>Amycolatopsis</taxon>
    </lineage>
</organism>
<dbReference type="InterPro" id="IPR008920">
    <property type="entry name" value="TF_FadR/GntR_C"/>
</dbReference>
<keyword evidence="3" id="KW-0804">Transcription</keyword>
<evidence type="ECO:0000256" key="2">
    <source>
        <dbReference type="ARBA" id="ARBA00023125"/>
    </source>
</evidence>
<dbReference type="PROSITE" id="PS50949">
    <property type="entry name" value="HTH_GNTR"/>
    <property type="match status" value="1"/>
</dbReference>
<gene>
    <name evidence="5" type="ORF">ACFSXZ_36680</name>
</gene>
<dbReference type="InterPro" id="IPR000524">
    <property type="entry name" value="Tscrpt_reg_HTH_GntR"/>
</dbReference>
<dbReference type="InterPro" id="IPR036388">
    <property type="entry name" value="WH-like_DNA-bd_sf"/>
</dbReference>
<proteinExistence type="predicted"/>
<dbReference type="PANTHER" id="PTHR43537">
    <property type="entry name" value="TRANSCRIPTIONAL REGULATOR, GNTR FAMILY"/>
    <property type="match status" value="1"/>
</dbReference>
<keyword evidence="1" id="KW-0805">Transcription regulation</keyword>
<dbReference type="InterPro" id="IPR036390">
    <property type="entry name" value="WH_DNA-bd_sf"/>
</dbReference>
<dbReference type="Proteomes" id="UP001597417">
    <property type="component" value="Unassembled WGS sequence"/>
</dbReference>
<dbReference type="EMBL" id="JBHUKR010000023">
    <property type="protein sequence ID" value="MFD2421879.1"/>
    <property type="molecule type" value="Genomic_DNA"/>
</dbReference>
<sequence>MSPAKDLHSGSEQVRVPKAAELVAARLRKNIIRGEVREGDFLPPEATLLSRFGVSRPTLREALRVLEAENLIEVRRGSRGGARVKPPDGEMAARYTAFLLEYRSATLSDVFEAAATIESACVSSLARRRTPEDLIRLKEAIDSEEAADDLADSLRAQNQFHTLVVQLSGNVTLIALSEMVRRVIDTATRRGLEREGQSIRQLQARHKSDQTHRMLLDYITDSDAEAAARLWARHLRETSKYLRSILDTEDVLDLLD</sequence>
<evidence type="ECO:0000313" key="6">
    <source>
        <dbReference type="Proteomes" id="UP001597417"/>
    </source>
</evidence>
<dbReference type="Pfam" id="PF00392">
    <property type="entry name" value="GntR"/>
    <property type="match status" value="1"/>
</dbReference>
<feature type="domain" description="HTH gntR-type" evidence="4">
    <location>
        <begin position="17"/>
        <end position="87"/>
    </location>
</feature>
<dbReference type="RefSeq" id="WP_378270693.1">
    <property type="nucleotide sequence ID" value="NZ_JBHUKR010000023.1"/>
</dbReference>
<dbReference type="CDD" id="cd07377">
    <property type="entry name" value="WHTH_GntR"/>
    <property type="match status" value="1"/>
</dbReference>
<dbReference type="PANTHER" id="PTHR43537:SF5">
    <property type="entry name" value="UXU OPERON TRANSCRIPTIONAL REGULATOR"/>
    <property type="match status" value="1"/>
</dbReference>
<dbReference type="Gene3D" id="1.20.120.530">
    <property type="entry name" value="GntR ligand-binding domain-like"/>
    <property type="match status" value="1"/>
</dbReference>
<evidence type="ECO:0000313" key="5">
    <source>
        <dbReference type="EMBL" id="MFD2421879.1"/>
    </source>
</evidence>
<dbReference type="SUPFAM" id="SSF46785">
    <property type="entry name" value="Winged helix' DNA-binding domain"/>
    <property type="match status" value="1"/>
</dbReference>
<dbReference type="SUPFAM" id="SSF48008">
    <property type="entry name" value="GntR ligand-binding domain-like"/>
    <property type="match status" value="1"/>
</dbReference>
<dbReference type="SMART" id="SM00345">
    <property type="entry name" value="HTH_GNTR"/>
    <property type="match status" value="1"/>
</dbReference>
<dbReference type="SMART" id="SM00895">
    <property type="entry name" value="FCD"/>
    <property type="match status" value="1"/>
</dbReference>
<dbReference type="Pfam" id="PF07729">
    <property type="entry name" value="FCD"/>
    <property type="match status" value="1"/>
</dbReference>
<reference evidence="6" key="1">
    <citation type="journal article" date="2019" name="Int. J. Syst. Evol. Microbiol.">
        <title>The Global Catalogue of Microorganisms (GCM) 10K type strain sequencing project: providing services to taxonomists for standard genome sequencing and annotation.</title>
        <authorList>
            <consortium name="The Broad Institute Genomics Platform"/>
            <consortium name="The Broad Institute Genome Sequencing Center for Infectious Disease"/>
            <person name="Wu L."/>
            <person name="Ma J."/>
        </authorList>
    </citation>
    <scope>NUCLEOTIDE SEQUENCE [LARGE SCALE GENOMIC DNA]</scope>
    <source>
        <strain evidence="6">CGMCC 4.7645</strain>
    </source>
</reference>
<evidence type="ECO:0000256" key="1">
    <source>
        <dbReference type="ARBA" id="ARBA00023015"/>
    </source>
</evidence>
<comment type="caution">
    <text evidence="5">The sequence shown here is derived from an EMBL/GenBank/DDBJ whole genome shotgun (WGS) entry which is preliminary data.</text>
</comment>
<protein>
    <submittedName>
        <fullName evidence="5">FadR/GntR family transcriptional regulator</fullName>
    </submittedName>
</protein>
<name>A0ABW5G4Q9_9PSEU</name>
<dbReference type="PRINTS" id="PR00035">
    <property type="entry name" value="HTHGNTR"/>
</dbReference>
<keyword evidence="2" id="KW-0238">DNA-binding</keyword>